<protein>
    <submittedName>
        <fullName evidence="2">Uncharacterized protein</fullName>
    </submittedName>
</protein>
<evidence type="ECO:0000313" key="2">
    <source>
        <dbReference type="EMBL" id="QNJ98987.1"/>
    </source>
</evidence>
<proteinExistence type="predicted"/>
<evidence type="ECO:0000256" key="1">
    <source>
        <dbReference type="SAM" id="SignalP"/>
    </source>
</evidence>
<feature type="signal peptide" evidence="1">
    <location>
        <begin position="1"/>
        <end position="17"/>
    </location>
</feature>
<dbReference type="EMBL" id="CP052909">
    <property type="protein sequence ID" value="QNJ98987.1"/>
    <property type="molecule type" value="Genomic_DNA"/>
</dbReference>
<organism evidence="2 3">
    <name type="scientific">Constantimarinum furrinae</name>
    <dbReference type="NCBI Taxonomy" id="2562285"/>
    <lineage>
        <taxon>Bacteria</taxon>
        <taxon>Pseudomonadati</taxon>
        <taxon>Bacteroidota</taxon>
        <taxon>Flavobacteriia</taxon>
        <taxon>Flavobacteriales</taxon>
        <taxon>Flavobacteriaceae</taxon>
        <taxon>Altibacter/Constantimarinum group</taxon>
        <taxon>Constantimarinum</taxon>
    </lineage>
</organism>
<evidence type="ECO:0000313" key="3">
    <source>
        <dbReference type="Proteomes" id="UP000515514"/>
    </source>
</evidence>
<dbReference type="AlphaFoldDB" id="A0A7G8PXC1"/>
<feature type="chain" id="PRO_5028925544" evidence="1">
    <location>
        <begin position="18"/>
        <end position="147"/>
    </location>
</feature>
<sequence>MKKLLFLVLLLPALAVAQNDFETRYFTINATSLPDVTDLMEFSFDESPIVKRSLNEFDMNVQNYRKPVDMASVVGAQKRSFATKEYSIEGLQSQYNGFGSAAQYAPDGSTQLVNPVYKDMSGFNAADTCPPFGICPRCAHYRVGRRR</sequence>
<name>A0A7G8PXC1_9FLAO</name>
<reference evidence="2 3" key="1">
    <citation type="submission" date="2020-04" db="EMBL/GenBank/DDBJ databases">
        <title>Genome sequence of Altibacter aquimarinus strain ALE3EI.</title>
        <authorList>
            <person name="Oh H.-M."/>
            <person name="Jang D."/>
        </authorList>
    </citation>
    <scope>NUCLEOTIDE SEQUENCE [LARGE SCALE GENOMIC DNA]</scope>
    <source>
        <strain evidence="2 3">ALE3EI</strain>
    </source>
</reference>
<keyword evidence="3" id="KW-1185">Reference proteome</keyword>
<dbReference type="RefSeq" id="WP_186989101.1">
    <property type="nucleotide sequence ID" value="NZ_CP052909.1"/>
</dbReference>
<dbReference type="Proteomes" id="UP000515514">
    <property type="component" value="Chromosome"/>
</dbReference>
<dbReference type="KEGG" id="alti:ALE3EI_2451"/>
<accession>A0A7G8PXC1</accession>
<gene>
    <name evidence="2" type="ORF">ALE3EI_2451</name>
</gene>
<keyword evidence="1" id="KW-0732">Signal</keyword>